<dbReference type="PANTHER" id="PTHR10342">
    <property type="entry name" value="ARYLSULFATASE"/>
    <property type="match status" value="1"/>
</dbReference>
<dbReference type="Pfam" id="PF00884">
    <property type="entry name" value="Sulfatase"/>
    <property type="match status" value="1"/>
</dbReference>
<dbReference type="InterPro" id="IPR024607">
    <property type="entry name" value="Sulfatase_CS"/>
</dbReference>
<evidence type="ECO:0000256" key="4">
    <source>
        <dbReference type="ARBA" id="ARBA00022837"/>
    </source>
</evidence>
<dbReference type="Gene3D" id="3.40.720.10">
    <property type="entry name" value="Alkaline Phosphatase, subunit A"/>
    <property type="match status" value="1"/>
</dbReference>
<protein>
    <submittedName>
        <fullName evidence="8">Arylsulfatase</fullName>
    </submittedName>
</protein>
<evidence type="ECO:0000313" key="8">
    <source>
        <dbReference type="EMBL" id="QWG10498.1"/>
    </source>
</evidence>
<evidence type="ECO:0000259" key="7">
    <source>
        <dbReference type="Pfam" id="PF00884"/>
    </source>
</evidence>
<dbReference type="PANTHER" id="PTHR10342:SF274">
    <property type="entry name" value="ARYLSULFATASE B"/>
    <property type="match status" value="1"/>
</dbReference>
<evidence type="ECO:0000256" key="3">
    <source>
        <dbReference type="ARBA" id="ARBA00022801"/>
    </source>
</evidence>
<dbReference type="Proteomes" id="UP000682802">
    <property type="component" value="Plasmid p1"/>
</dbReference>
<geneLocation type="plasmid" evidence="8 9">
    <name>p1</name>
</geneLocation>
<dbReference type="RefSeq" id="WP_144076966.1">
    <property type="nucleotide sequence ID" value="NZ_CP076130.1"/>
</dbReference>
<gene>
    <name evidence="8" type="ORF">KM029_26350</name>
</gene>
<keyword evidence="9" id="KW-1185">Reference proteome</keyword>
<evidence type="ECO:0000256" key="2">
    <source>
        <dbReference type="ARBA" id="ARBA00022723"/>
    </source>
</evidence>
<feature type="signal peptide" evidence="6">
    <location>
        <begin position="1"/>
        <end position="19"/>
    </location>
</feature>
<dbReference type="Gene3D" id="3.30.1120.10">
    <property type="match status" value="1"/>
</dbReference>
<keyword evidence="8" id="KW-0614">Plasmid</keyword>
<name>A0ABX8H3M5_9BACT</name>
<dbReference type="InterPro" id="IPR047115">
    <property type="entry name" value="ARSB"/>
</dbReference>
<dbReference type="InterPro" id="IPR000917">
    <property type="entry name" value="Sulfatase_N"/>
</dbReference>
<comment type="similarity">
    <text evidence="1">Belongs to the sulfatase family.</text>
</comment>
<reference evidence="8 9" key="1">
    <citation type="submission" date="2021-05" db="EMBL/GenBank/DDBJ databases">
        <title>Comparative genomic studies on the polysaccharide-degrading batcterial strains of the Flammeovirga genus.</title>
        <authorList>
            <person name="Zewei F."/>
            <person name="Zheng Z."/>
            <person name="Yu L."/>
            <person name="Ruyue G."/>
            <person name="Yanhong M."/>
            <person name="Yuanyuan C."/>
            <person name="Jingyan G."/>
            <person name="Wenjun H."/>
        </authorList>
    </citation>
    <scope>NUCLEOTIDE SEQUENCE [LARGE SCALE GENOMIC DNA]</scope>
    <source>
        <strain evidence="8 9">YS10</strain>
        <plasmid evidence="8 9">p1</plasmid>
    </source>
</reference>
<keyword evidence="5" id="KW-0325">Glycoprotein</keyword>
<dbReference type="SUPFAM" id="SSF53649">
    <property type="entry name" value="Alkaline phosphatase-like"/>
    <property type="match status" value="1"/>
</dbReference>
<evidence type="ECO:0000256" key="1">
    <source>
        <dbReference type="ARBA" id="ARBA00008779"/>
    </source>
</evidence>
<proteinExistence type="inferred from homology"/>
<sequence>MRKLVITSLLFCLSCTLFAQQKPNVIVILADDLGSGDLSFRGSHIQTPAIDRMAENGLVLDNFYVHPVCTPTRAALMTGKYAMHLGFQSGVIRTWEALLPDRGLPVGERTIAEEFNDAGYNTLAFGKWHLGESQKEFMPWNRGFDYFYGHLTGHIDYFTKEHAGGYDWRRNKEIIRDNGYSTYLIADDVVDQIEKSDKKKPFFMYVAFNAPHTPLQAPEEAQLPYKDLPESKRIYSAMVSEMDKGIGEILTALEEKGILENTVLFFTSDNGGVATKSTPSSNGTLRGTKGELFQGGVLVPGIVMWKGKIKAAHSREMMHVVDLYPTLTSLTGVKTKVPQDIDGLDCSAFLFEGEKSVRKEVVPNILRARGAVIVGDWKLIRNPKSKTQKGPLGEEIDGDEYLLCNIKKDPSEKVNLVKKEKKKFKELKKILEEREASQVKAFKRLKQPDQYQVPEIWGDENAKMLEYHKGQ</sequence>
<evidence type="ECO:0000256" key="6">
    <source>
        <dbReference type="SAM" id="SignalP"/>
    </source>
</evidence>
<feature type="chain" id="PRO_5046602309" evidence="6">
    <location>
        <begin position="20"/>
        <end position="471"/>
    </location>
</feature>
<dbReference type="CDD" id="cd16029">
    <property type="entry name" value="4-S"/>
    <property type="match status" value="1"/>
</dbReference>
<dbReference type="EMBL" id="CP076130">
    <property type="protein sequence ID" value="QWG10498.1"/>
    <property type="molecule type" value="Genomic_DNA"/>
</dbReference>
<organism evidence="8 9">
    <name type="scientific">Flammeovirga kamogawensis</name>
    <dbReference type="NCBI Taxonomy" id="373891"/>
    <lineage>
        <taxon>Bacteria</taxon>
        <taxon>Pseudomonadati</taxon>
        <taxon>Bacteroidota</taxon>
        <taxon>Cytophagia</taxon>
        <taxon>Cytophagales</taxon>
        <taxon>Flammeovirgaceae</taxon>
        <taxon>Flammeovirga</taxon>
    </lineage>
</organism>
<keyword evidence="6" id="KW-0732">Signal</keyword>
<accession>A0ABX8H3M5</accession>
<keyword evidence="2" id="KW-0479">Metal-binding</keyword>
<feature type="domain" description="Sulfatase N-terminal" evidence="7">
    <location>
        <begin position="23"/>
        <end position="333"/>
    </location>
</feature>
<dbReference type="PROSITE" id="PS00523">
    <property type="entry name" value="SULFATASE_1"/>
    <property type="match status" value="1"/>
</dbReference>
<keyword evidence="4" id="KW-0106">Calcium</keyword>
<dbReference type="InterPro" id="IPR017850">
    <property type="entry name" value="Alkaline_phosphatase_core_sf"/>
</dbReference>
<evidence type="ECO:0000256" key="5">
    <source>
        <dbReference type="ARBA" id="ARBA00023180"/>
    </source>
</evidence>
<evidence type="ECO:0000313" key="9">
    <source>
        <dbReference type="Proteomes" id="UP000682802"/>
    </source>
</evidence>
<keyword evidence="3" id="KW-0378">Hydrolase</keyword>